<dbReference type="SUPFAM" id="SSF81593">
    <property type="entry name" value="Nucleotidyltransferase substrate binding subunit/domain"/>
    <property type="match status" value="1"/>
</dbReference>
<evidence type="ECO:0000313" key="3">
    <source>
        <dbReference type="Proteomes" id="UP000252086"/>
    </source>
</evidence>
<protein>
    <submittedName>
        <fullName evidence="2">Nucleotidyltransferase substrate binding protein (TIGR01987 family)</fullName>
    </submittedName>
</protein>
<dbReference type="EMBL" id="QNRF01000004">
    <property type="protein sequence ID" value="RBO83485.1"/>
    <property type="molecule type" value="Genomic_DNA"/>
</dbReference>
<reference evidence="2 3" key="1">
    <citation type="submission" date="2018-06" db="EMBL/GenBank/DDBJ databases">
        <title>Genomic Encyclopedia of Type Strains, Phase III (KMG-III): the genomes of soil and plant-associated and newly described type strains.</title>
        <authorList>
            <person name="Whitman W."/>
        </authorList>
    </citation>
    <scope>NUCLEOTIDE SEQUENCE [LARGE SCALE GENOMIC DNA]</scope>
    <source>
        <strain evidence="2 3">CECT 7732</strain>
    </source>
</reference>
<dbReference type="NCBIfam" id="TIGR01987">
    <property type="entry name" value="HI0074"/>
    <property type="match status" value="1"/>
</dbReference>
<proteinExistence type="predicted"/>
<evidence type="ECO:0000313" key="2">
    <source>
        <dbReference type="EMBL" id="RBO83485.1"/>
    </source>
</evidence>
<dbReference type="Proteomes" id="UP000252086">
    <property type="component" value="Unassembled WGS sequence"/>
</dbReference>
<evidence type="ECO:0000256" key="1">
    <source>
        <dbReference type="SAM" id="Coils"/>
    </source>
</evidence>
<accession>A0A366D0R1</accession>
<organism evidence="2 3">
    <name type="scientific">Marinomonas aquiplantarum</name>
    <dbReference type="NCBI Taxonomy" id="491951"/>
    <lineage>
        <taxon>Bacteria</taxon>
        <taxon>Pseudomonadati</taxon>
        <taxon>Pseudomonadota</taxon>
        <taxon>Gammaproteobacteria</taxon>
        <taxon>Oceanospirillales</taxon>
        <taxon>Oceanospirillaceae</taxon>
        <taxon>Marinomonas</taxon>
    </lineage>
</organism>
<feature type="coiled-coil region" evidence="1">
    <location>
        <begin position="17"/>
        <end position="44"/>
    </location>
</feature>
<dbReference type="RefSeq" id="WP_245931911.1">
    <property type="nucleotide sequence ID" value="NZ_QNRF01000004.1"/>
</dbReference>
<dbReference type="Gene3D" id="1.20.120.330">
    <property type="entry name" value="Nucleotidyltransferases domain 2"/>
    <property type="match status" value="1"/>
</dbReference>
<gene>
    <name evidence="2" type="ORF">DFP76_104304</name>
</gene>
<keyword evidence="3" id="KW-1185">Reference proteome</keyword>
<keyword evidence="1" id="KW-0175">Coiled coil</keyword>
<sequence>MLGQRDDKDITEDSQLAERWRQRFQNYKKVLLQLNEAVEAYDEKSPNIIKEGVLQRFEFTHELAWKVLKDYLEYEGHQNITGSRTATRLAFNLGLIQDGQTWMDMIESRNKTVHAYDASILGTEYSKVRESYNACFIQLKEKLSTL</sequence>
<dbReference type="Pfam" id="PF08780">
    <property type="entry name" value="NTase_sub_bind"/>
    <property type="match status" value="1"/>
</dbReference>
<dbReference type="GO" id="GO:0016740">
    <property type="term" value="F:transferase activity"/>
    <property type="evidence" value="ECO:0007669"/>
    <property type="project" value="UniProtKB-KW"/>
</dbReference>
<keyword evidence="2" id="KW-0808">Transferase</keyword>
<comment type="caution">
    <text evidence="2">The sequence shown here is derived from an EMBL/GenBank/DDBJ whole genome shotgun (WGS) entry which is preliminary data.</text>
</comment>
<name>A0A366D0R1_9GAMM</name>
<dbReference type="InterPro" id="IPR010235">
    <property type="entry name" value="HepT"/>
</dbReference>
<dbReference type="AlphaFoldDB" id="A0A366D0R1"/>